<feature type="binding site" evidence="10">
    <location>
        <position position="165"/>
    </location>
    <ligand>
        <name>FAD</name>
        <dbReference type="ChEBI" id="CHEBI:57692"/>
    </ligand>
</feature>
<comment type="pathway">
    <text evidence="1">Amino-acid degradation; L-proline degradation into L-glutamate; L-glutamate from L-proline: step 1/2.</text>
</comment>
<evidence type="ECO:0000259" key="11">
    <source>
        <dbReference type="Pfam" id="PF01619"/>
    </source>
</evidence>
<feature type="binding site" evidence="10">
    <location>
        <begin position="228"/>
        <end position="229"/>
    </location>
    <ligand>
        <name>FAD</name>
        <dbReference type="ChEBI" id="CHEBI:57692"/>
    </ligand>
</feature>
<evidence type="ECO:0000256" key="10">
    <source>
        <dbReference type="PIRSR" id="PIRSR000196-2"/>
    </source>
</evidence>
<keyword evidence="6 12" id="KW-0560">Oxidoreductase</keyword>
<keyword evidence="3" id="KW-0285">Flavoprotein</keyword>
<protein>
    <recommendedName>
        <fullName evidence="2">proline dehydrogenase</fullName>
        <ecNumber evidence="2">1.5.5.2</ecNumber>
    </recommendedName>
</protein>
<dbReference type="AlphaFoldDB" id="A0A852U130"/>
<feature type="binding site" evidence="9">
    <location>
        <position position="291"/>
    </location>
    <ligand>
        <name>substrate</name>
    </ligand>
</feature>
<dbReference type="PANTHER" id="PTHR13914">
    <property type="entry name" value="PROLINE OXIDASE"/>
    <property type="match status" value="1"/>
</dbReference>
<evidence type="ECO:0000313" key="12">
    <source>
        <dbReference type="EMBL" id="NYE49929.1"/>
    </source>
</evidence>
<keyword evidence="13" id="KW-1185">Reference proteome</keyword>
<feature type="domain" description="Proline dehydrogenase" evidence="11">
    <location>
        <begin position="44"/>
        <end position="302"/>
    </location>
</feature>
<accession>A0A852U130</accession>
<organism evidence="12 13">
    <name type="scientific">Spinactinospora alkalitolerans</name>
    <dbReference type="NCBI Taxonomy" id="687207"/>
    <lineage>
        <taxon>Bacteria</taxon>
        <taxon>Bacillati</taxon>
        <taxon>Actinomycetota</taxon>
        <taxon>Actinomycetes</taxon>
        <taxon>Streptosporangiales</taxon>
        <taxon>Nocardiopsidaceae</taxon>
        <taxon>Spinactinospora</taxon>
    </lineage>
</organism>
<dbReference type="InterPro" id="IPR008219">
    <property type="entry name" value="PRODH_bac_arc"/>
</dbReference>
<dbReference type="UniPathway" id="UPA00261">
    <property type="reaction ID" value="UER00373"/>
</dbReference>
<evidence type="ECO:0000256" key="9">
    <source>
        <dbReference type="PIRSR" id="PIRSR000196-1"/>
    </source>
</evidence>
<evidence type="ECO:0000256" key="4">
    <source>
        <dbReference type="ARBA" id="ARBA00022741"/>
    </source>
</evidence>
<dbReference type="Gene3D" id="3.20.20.220">
    <property type="match status" value="1"/>
</dbReference>
<evidence type="ECO:0000256" key="3">
    <source>
        <dbReference type="ARBA" id="ARBA00022630"/>
    </source>
</evidence>
<name>A0A852U130_9ACTN</name>
<evidence type="ECO:0000256" key="6">
    <source>
        <dbReference type="ARBA" id="ARBA00023002"/>
    </source>
</evidence>
<dbReference type="EMBL" id="JACCCC010000001">
    <property type="protein sequence ID" value="NYE49929.1"/>
    <property type="molecule type" value="Genomic_DNA"/>
</dbReference>
<evidence type="ECO:0000256" key="5">
    <source>
        <dbReference type="ARBA" id="ARBA00022827"/>
    </source>
</evidence>
<dbReference type="GO" id="GO:0004657">
    <property type="term" value="F:proline dehydrogenase activity"/>
    <property type="evidence" value="ECO:0007669"/>
    <property type="project" value="UniProtKB-EC"/>
</dbReference>
<sequence>MVFRRTVLSVARSDRLRSLVSGSGVTRGVVNRFVAGEDADSVVAAVRDLTGRGLLASIDHLGEDTLHPEQATGVTRGYVRLLERLAEEGLTPAAEVSVKPTAVGLGLGAEGESLAAANIARICAAARDAGTTVTVDMEAEDAVPATLRIVNGLRGDFPWLGCVLQSYLRRTEGDLAAMARPGARIRLCKGAYAPDPGSAHTDRRDVDAAYVRALRRLMTGPALPMVATHDPRLIEIAGTLAALAHRSTEEFEYQMLYGVRPDEQLRLVDLGARVRVYVPYGRDWYGYLARRLAERPANLAFAARSLVSRS</sequence>
<dbReference type="Proteomes" id="UP000589036">
    <property type="component" value="Unassembled WGS sequence"/>
</dbReference>
<evidence type="ECO:0000256" key="7">
    <source>
        <dbReference type="ARBA" id="ARBA00023062"/>
    </source>
</evidence>
<comment type="cofactor">
    <cofactor evidence="10">
        <name>FAD</name>
        <dbReference type="ChEBI" id="CHEBI:57692"/>
    </cofactor>
    <text evidence="10">Binds 1 FAD per subunit.</text>
</comment>
<keyword evidence="4 10" id="KW-0547">Nucleotide-binding</keyword>
<proteinExistence type="predicted"/>
<feature type="binding site" evidence="10">
    <location>
        <begin position="189"/>
        <end position="191"/>
    </location>
    <ligand>
        <name>FAD</name>
        <dbReference type="ChEBI" id="CHEBI:57692"/>
    </ligand>
</feature>
<dbReference type="SUPFAM" id="SSF51730">
    <property type="entry name" value="FAD-linked oxidoreductase"/>
    <property type="match status" value="1"/>
</dbReference>
<feature type="binding site" evidence="9">
    <location>
        <position position="290"/>
    </location>
    <ligand>
        <name>substrate</name>
    </ligand>
</feature>
<dbReference type="InterPro" id="IPR002872">
    <property type="entry name" value="Proline_DH_dom"/>
</dbReference>
<dbReference type="GO" id="GO:0010133">
    <property type="term" value="P:L-proline catabolic process to L-glutamate"/>
    <property type="evidence" value="ECO:0007669"/>
    <property type="project" value="UniProtKB-UniPathway"/>
</dbReference>
<evidence type="ECO:0000256" key="8">
    <source>
        <dbReference type="ARBA" id="ARBA00048779"/>
    </source>
</evidence>
<gene>
    <name evidence="12" type="ORF">HDA32_005049</name>
</gene>
<comment type="catalytic activity">
    <reaction evidence="8">
        <text>L-proline + a quinone = (S)-1-pyrroline-5-carboxylate + a quinol + H(+)</text>
        <dbReference type="Rhea" id="RHEA:23784"/>
        <dbReference type="ChEBI" id="CHEBI:15378"/>
        <dbReference type="ChEBI" id="CHEBI:17388"/>
        <dbReference type="ChEBI" id="CHEBI:24646"/>
        <dbReference type="ChEBI" id="CHEBI:60039"/>
        <dbReference type="ChEBI" id="CHEBI:132124"/>
        <dbReference type="EC" id="1.5.5.2"/>
    </reaction>
</comment>
<dbReference type="InterPro" id="IPR029041">
    <property type="entry name" value="FAD-linked_oxidoreductase-like"/>
</dbReference>
<dbReference type="Pfam" id="PF01619">
    <property type="entry name" value="Pro_dh"/>
    <property type="match status" value="1"/>
</dbReference>
<comment type="caution">
    <text evidence="12">The sequence shown here is derived from an EMBL/GenBank/DDBJ whole genome shotgun (WGS) entry which is preliminary data.</text>
</comment>
<dbReference type="GO" id="GO:0000166">
    <property type="term" value="F:nucleotide binding"/>
    <property type="evidence" value="ECO:0007669"/>
    <property type="project" value="UniProtKB-KW"/>
</dbReference>
<keyword evidence="5 10" id="KW-0274">FAD</keyword>
<dbReference type="PANTHER" id="PTHR13914:SF0">
    <property type="entry name" value="PROLINE DEHYDROGENASE 1, MITOCHONDRIAL"/>
    <property type="match status" value="1"/>
</dbReference>
<dbReference type="RefSeq" id="WP_179645502.1">
    <property type="nucleotide sequence ID" value="NZ_BAAAYY010000048.1"/>
</dbReference>
<feature type="binding site" evidence="9">
    <location>
        <position position="99"/>
    </location>
    <ligand>
        <name>substrate</name>
    </ligand>
</feature>
<dbReference type="EC" id="1.5.5.2" evidence="2"/>
<keyword evidence="7" id="KW-0642">Proline metabolism</keyword>
<dbReference type="PIRSF" id="PIRSF000196">
    <property type="entry name" value="Pro_dehydrog"/>
    <property type="match status" value="1"/>
</dbReference>
<evidence type="ECO:0000256" key="2">
    <source>
        <dbReference type="ARBA" id="ARBA00012695"/>
    </source>
</evidence>
<evidence type="ECO:0000256" key="1">
    <source>
        <dbReference type="ARBA" id="ARBA00004739"/>
    </source>
</evidence>
<reference evidence="12 13" key="1">
    <citation type="submission" date="2020-07" db="EMBL/GenBank/DDBJ databases">
        <title>Sequencing the genomes of 1000 actinobacteria strains.</title>
        <authorList>
            <person name="Klenk H.-P."/>
        </authorList>
    </citation>
    <scope>NUCLEOTIDE SEQUENCE [LARGE SCALE GENOMIC DNA]</scope>
    <source>
        <strain evidence="12 13">CXB654</strain>
    </source>
</reference>
<feature type="binding site" evidence="10">
    <location>
        <position position="137"/>
    </location>
    <ligand>
        <name>FAD</name>
        <dbReference type="ChEBI" id="CHEBI:57692"/>
    </ligand>
</feature>
<dbReference type="InterPro" id="IPR015659">
    <property type="entry name" value="Proline_oxidase"/>
</dbReference>
<evidence type="ECO:0000313" key="13">
    <source>
        <dbReference type="Proteomes" id="UP000589036"/>
    </source>
</evidence>